<dbReference type="Proteomes" id="UP001642360">
    <property type="component" value="Unassembled WGS sequence"/>
</dbReference>
<name>A0ABC8QME0_9AQUA</name>
<dbReference type="EMBL" id="CAUOFW020000203">
    <property type="protein sequence ID" value="CAK9133819.1"/>
    <property type="molecule type" value="Genomic_DNA"/>
</dbReference>
<comment type="caution">
    <text evidence="1">The sequence shown here is derived from an EMBL/GenBank/DDBJ whole genome shotgun (WGS) entry which is preliminary data.</text>
</comment>
<reference evidence="1 2" key="1">
    <citation type="submission" date="2024-02" db="EMBL/GenBank/DDBJ databases">
        <authorList>
            <person name="Vignale AGUSTIN F."/>
            <person name="Sosa J E."/>
            <person name="Modenutti C."/>
        </authorList>
    </citation>
    <scope>NUCLEOTIDE SEQUENCE [LARGE SCALE GENOMIC DNA]</scope>
</reference>
<dbReference type="AlphaFoldDB" id="A0ABC8QME0"/>
<protein>
    <submittedName>
        <fullName evidence="1">Uncharacterized protein</fullName>
    </submittedName>
</protein>
<feature type="non-terminal residue" evidence="1">
    <location>
        <position position="66"/>
    </location>
</feature>
<organism evidence="1 2">
    <name type="scientific">Ilex paraguariensis</name>
    <name type="common">yerba mate</name>
    <dbReference type="NCBI Taxonomy" id="185542"/>
    <lineage>
        <taxon>Eukaryota</taxon>
        <taxon>Viridiplantae</taxon>
        <taxon>Streptophyta</taxon>
        <taxon>Embryophyta</taxon>
        <taxon>Tracheophyta</taxon>
        <taxon>Spermatophyta</taxon>
        <taxon>Magnoliopsida</taxon>
        <taxon>eudicotyledons</taxon>
        <taxon>Gunneridae</taxon>
        <taxon>Pentapetalae</taxon>
        <taxon>asterids</taxon>
        <taxon>campanulids</taxon>
        <taxon>Aquifoliales</taxon>
        <taxon>Aquifoliaceae</taxon>
        <taxon>Ilex</taxon>
    </lineage>
</organism>
<proteinExistence type="predicted"/>
<evidence type="ECO:0000313" key="2">
    <source>
        <dbReference type="Proteomes" id="UP001642360"/>
    </source>
</evidence>
<accession>A0ABC8QME0</accession>
<evidence type="ECO:0000313" key="1">
    <source>
        <dbReference type="EMBL" id="CAK9133819.1"/>
    </source>
</evidence>
<sequence length="66" mass="7399">MALEGPAFTARRAEFEGTCRNANGWGPRGEFFKVADAFVFGPMCMTTVLMSIDPTNFPYETWRLST</sequence>
<gene>
    <name evidence="1" type="ORF">ILEXP_LOCUS743</name>
</gene>
<keyword evidence="2" id="KW-1185">Reference proteome</keyword>